<proteinExistence type="predicted"/>
<organism evidence="3 4">
    <name type="scientific">Linum tenue</name>
    <dbReference type="NCBI Taxonomy" id="586396"/>
    <lineage>
        <taxon>Eukaryota</taxon>
        <taxon>Viridiplantae</taxon>
        <taxon>Streptophyta</taxon>
        <taxon>Embryophyta</taxon>
        <taxon>Tracheophyta</taxon>
        <taxon>Spermatophyta</taxon>
        <taxon>Magnoliopsida</taxon>
        <taxon>eudicotyledons</taxon>
        <taxon>Gunneridae</taxon>
        <taxon>Pentapetalae</taxon>
        <taxon>rosids</taxon>
        <taxon>fabids</taxon>
        <taxon>Malpighiales</taxon>
        <taxon>Linaceae</taxon>
        <taxon>Linum</taxon>
    </lineage>
</organism>
<dbReference type="AlphaFoldDB" id="A0AAV0JSU5"/>
<dbReference type="InterPro" id="IPR015216">
    <property type="entry name" value="SANTA"/>
</dbReference>
<sequence>MFRFALNPNSGTLGEGMAATGSSSRRKNTYAEASNRKTLSPSTLRSPASSLSLKSVTMNNWWLVQAEGNGIAVEGFAARPLGTREFCSAPIVERHDSITLETADGITVILGGMINRLRTLLNGFPVSVCNLFVLGFPPHWEEVTAQFYSSDKECSATNPGITLTPAMVDDLSVIQLRDVVMSIPEGCEHQFWDVLLQQRKDNGEGRSNKGGSHEEEGEKEKGKSEMEGEVLVTPSNRRVVRRVGGVVTRSMQRKKKEKENVVEGSERLKCPSKLGSERKQKVAAAVKSGKAS</sequence>
<feature type="region of interest" description="Disordered" evidence="1">
    <location>
        <begin position="1"/>
        <end position="47"/>
    </location>
</feature>
<dbReference type="Proteomes" id="UP001154282">
    <property type="component" value="Unassembled WGS sequence"/>
</dbReference>
<feature type="compositionally biased region" description="Basic and acidic residues" evidence="1">
    <location>
        <begin position="257"/>
        <end position="280"/>
    </location>
</feature>
<evidence type="ECO:0000313" key="3">
    <source>
        <dbReference type="EMBL" id="CAI0413062.1"/>
    </source>
</evidence>
<evidence type="ECO:0000256" key="1">
    <source>
        <dbReference type="SAM" id="MobiDB-lite"/>
    </source>
</evidence>
<gene>
    <name evidence="3" type="ORF">LITE_LOCUS15786</name>
</gene>
<comment type="caution">
    <text evidence="3">The sequence shown here is derived from an EMBL/GenBank/DDBJ whole genome shotgun (WGS) entry which is preliminary data.</text>
</comment>
<evidence type="ECO:0000259" key="2">
    <source>
        <dbReference type="Pfam" id="PF09133"/>
    </source>
</evidence>
<dbReference type="PANTHER" id="PTHR35311:SF1">
    <property type="entry name" value="PROTEIN EMBRYO DEFECTIVE 1674"/>
    <property type="match status" value="1"/>
</dbReference>
<feature type="region of interest" description="Disordered" evidence="1">
    <location>
        <begin position="202"/>
        <end position="292"/>
    </location>
</feature>
<dbReference type="EMBL" id="CAMGYJ010000005">
    <property type="protein sequence ID" value="CAI0413062.1"/>
    <property type="molecule type" value="Genomic_DNA"/>
</dbReference>
<dbReference type="InterPro" id="IPR053090">
    <property type="entry name" value="Centromere_KNL-2_homolog"/>
</dbReference>
<accession>A0AAV0JSU5</accession>
<dbReference type="PANTHER" id="PTHR35311">
    <property type="entry name" value="KINETOCHORE-ASSOCIATED PROTEIN KNL-2 HOMOLOG"/>
    <property type="match status" value="1"/>
</dbReference>
<feature type="compositionally biased region" description="Low complexity" evidence="1">
    <location>
        <begin position="282"/>
        <end position="292"/>
    </location>
</feature>
<feature type="compositionally biased region" description="Polar residues" evidence="1">
    <location>
        <begin position="36"/>
        <end position="47"/>
    </location>
</feature>
<feature type="domain" description="SANTA" evidence="2">
    <location>
        <begin position="56"/>
        <end position="143"/>
    </location>
</feature>
<keyword evidence="4" id="KW-1185">Reference proteome</keyword>
<protein>
    <recommendedName>
        <fullName evidence="2">SANTA domain-containing protein</fullName>
    </recommendedName>
</protein>
<reference evidence="3" key="1">
    <citation type="submission" date="2022-08" db="EMBL/GenBank/DDBJ databases">
        <authorList>
            <person name="Gutierrez-Valencia J."/>
        </authorList>
    </citation>
    <scope>NUCLEOTIDE SEQUENCE</scope>
</reference>
<feature type="compositionally biased region" description="Basic and acidic residues" evidence="1">
    <location>
        <begin position="202"/>
        <end position="226"/>
    </location>
</feature>
<dbReference type="Pfam" id="PF09133">
    <property type="entry name" value="SANTA"/>
    <property type="match status" value="1"/>
</dbReference>
<name>A0AAV0JSU5_9ROSI</name>
<evidence type="ECO:0000313" key="4">
    <source>
        <dbReference type="Proteomes" id="UP001154282"/>
    </source>
</evidence>